<reference evidence="2 3" key="1">
    <citation type="submission" date="2019-06" db="EMBL/GenBank/DDBJ databases">
        <title>Erythrobacter insulae sp. nov., isolated from a tidal flat.</title>
        <authorList>
            <person name="Yoon J.-H."/>
        </authorList>
    </citation>
    <scope>NUCLEOTIDE SEQUENCE [LARGE SCALE GENOMIC DNA]</scope>
    <source>
        <strain evidence="2 3">JBTF-M21</strain>
    </source>
</reference>
<comment type="caution">
    <text evidence="2">The sequence shown here is derived from an EMBL/GenBank/DDBJ whole genome shotgun (WGS) entry which is preliminary data.</text>
</comment>
<feature type="transmembrane region" description="Helical" evidence="1">
    <location>
        <begin position="44"/>
        <end position="65"/>
    </location>
</feature>
<evidence type="ECO:0000313" key="3">
    <source>
        <dbReference type="Proteomes" id="UP000316343"/>
    </source>
</evidence>
<organism evidence="2 3">
    <name type="scientific">Erythrobacter insulae</name>
    <dbReference type="NCBI Taxonomy" id="2584124"/>
    <lineage>
        <taxon>Bacteria</taxon>
        <taxon>Pseudomonadati</taxon>
        <taxon>Pseudomonadota</taxon>
        <taxon>Alphaproteobacteria</taxon>
        <taxon>Sphingomonadales</taxon>
        <taxon>Erythrobacteraceae</taxon>
        <taxon>Erythrobacter/Porphyrobacter group</taxon>
        <taxon>Erythrobacter</taxon>
    </lineage>
</organism>
<gene>
    <name evidence="2" type="ORF">FGU71_07425</name>
</gene>
<evidence type="ECO:0000313" key="2">
    <source>
        <dbReference type="EMBL" id="TRD11710.1"/>
    </source>
</evidence>
<dbReference type="RefSeq" id="WP_142787983.1">
    <property type="nucleotide sequence ID" value="NZ_VHJK01000001.1"/>
</dbReference>
<proteinExistence type="predicted"/>
<keyword evidence="1" id="KW-1133">Transmembrane helix</keyword>
<keyword evidence="1" id="KW-0812">Transmembrane</keyword>
<accession>A0A547PC42</accession>
<feature type="transmembrane region" description="Helical" evidence="1">
    <location>
        <begin position="12"/>
        <end position="32"/>
    </location>
</feature>
<feature type="transmembrane region" description="Helical" evidence="1">
    <location>
        <begin position="77"/>
        <end position="98"/>
    </location>
</feature>
<sequence length="181" mass="19224">MSTSDKLKDFGGVVAGFGIIAVLSILGVALLYGAAEFSVWALEWAPSIFGVAFAICLLVFLPLSAIGSTRGFAGNGFYLASYLFGLVLWVLAMAFVYIEWGLFAVIIGLVLGGIGVVPIAILAAILEAQWTVLGNIAVLIALTIGLRIFGYWLIEKAAERAIMLANEKARAQQATPARRLD</sequence>
<keyword evidence="1" id="KW-0472">Membrane</keyword>
<dbReference type="AlphaFoldDB" id="A0A547PC42"/>
<dbReference type="Proteomes" id="UP000316343">
    <property type="component" value="Unassembled WGS sequence"/>
</dbReference>
<dbReference type="EMBL" id="VHJK01000001">
    <property type="protein sequence ID" value="TRD11710.1"/>
    <property type="molecule type" value="Genomic_DNA"/>
</dbReference>
<feature type="transmembrane region" description="Helical" evidence="1">
    <location>
        <begin position="104"/>
        <end position="125"/>
    </location>
</feature>
<keyword evidence="3" id="KW-1185">Reference proteome</keyword>
<evidence type="ECO:0000256" key="1">
    <source>
        <dbReference type="SAM" id="Phobius"/>
    </source>
</evidence>
<protein>
    <submittedName>
        <fullName evidence="2">Uncharacterized protein</fullName>
    </submittedName>
</protein>
<feature type="transmembrane region" description="Helical" evidence="1">
    <location>
        <begin position="132"/>
        <end position="154"/>
    </location>
</feature>
<name>A0A547PC42_9SPHN</name>